<dbReference type="EMBL" id="BMAV01015114">
    <property type="protein sequence ID" value="GFY64169.1"/>
    <property type="molecule type" value="Genomic_DNA"/>
</dbReference>
<gene>
    <name evidence="1" type="ORF">TNIN_73911</name>
</gene>
<keyword evidence="2" id="KW-1185">Reference proteome</keyword>
<dbReference type="OrthoDB" id="10285379at2759"/>
<protein>
    <submittedName>
        <fullName evidence="1">Uncharacterized protein</fullName>
    </submittedName>
</protein>
<comment type="caution">
    <text evidence="1">The sequence shown here is derived from an EMBL/GenBank/DDBJ whole genome shotgun (WGS) entry which is preliminary data.</text>
</comment>
<evidence type="ECO:0000313" key="2">
    <source>
        <dbReference type="Proteomes" id="UP000886998"/>
    </source>
</evidence>
<organism evidence="1 2">
    <name type="scientific">Trichonephila inaurata madagascariensis</name>
    <dbReference type="NCBI Taxonomy" id="2747483"/>
    <lineage>
        <taxon>Eukaryota</taxon>
        <taxon>Metazoa</taxon>
        <taxon>Ecdysozoa</taxon>
        <taxon>Arthropoda</taxon>
        <taxon>Chelicerata</taxon>
        <taxon>Arachnida</taxon>
        <taxon>Araneae</taxon>
        <taxon>Araneomorphae</taxon>
        <taxon>Entelegynae</taxon>
        <taxon>Araneoidea</taxon>
        <taxon>Nephilidae</taxon>
        <taxon>Trichonephila</taxon>
        <taxon>Trichonephila inaurata</taxon>
    </lineage>
</organism>
<evidence type="ECO:0000313" key="1">
    <source>
        <dbReference type="EMBL" id="GFY64169.1"/>
    </source>
</evidence>
<dbReference type="AlphaFoldDB" id="A0A8X6Y744"/>
<proteinExistence type="predicted"/>
<sequence length="92" mass="10414">MSPIRIKSNCSKIERYILQRPVFPIRTQSSIPKTMVQYLSVKHVTPHLVSINNSLTLANRRTNKHTPLAPTHLQNGWSPLVARVSLTSSARE</sequence>
<dbReference type="Proteomes" id="UP000886998">
    <property type="component" value="Unassembled WGS sequence"/>
</dbReference>
<accession>A0A8X6Y744</accession>
<name>A0A8X6Y744_9ARAC</name>
<reference evidence="1" key="1">
    <citation type="submission" date="2020-08" db="EMBL/GenBank/DDBJ databases">
        <title>Multicomponent nature underlies the extraordinary mechanical properties of spider dragline silk.</title>
        <authorList>
            <person name="Kono N."/>
            <person name="Nakamura H."/>
            <person name="Mori M."/>
            <person name="Yoshida Y."/>
            <person name="Ohtoshi R."/>
            <person name="Malay A.D."/>
            <person name="Moran D.A.P."/>
            <person name="Tomita M."/>
            <person name="Numata K."/>
            <person name="Arakawa K."/>
        </authorList>
    </citation>
    <scope>NUCLEOTIDE SEQUENCE</scope>
</reference>